<dbReference type="SUPFAM" id="SSF54928">
    <property type="entry name" value="RNA-binding domain, RBD"/>
    <property type="match status" value="1"/>
</dbReference>
<dbReference type="InterPro" id="IPR012677">
    <property type="entry name" value="Nucleotide-bd_a/b_plait_sf"/>
</dbReference>
<dbReference type="GO" id="GO:0005634">
    <property type="term" value="C:nucleus"/>
    <property type="evidence" value="ECO:0007669"/>
    <property type="project" value="UniProtKB-SubCell"/>
</dbReference>
<gene>
    <name evidence="8" type="ORF">NDU88_003509</name>
</gene>
<evidence type="ECO:0000256" key="1">
    <source>
        <dbReference type="ARBA" id="ARBA00004123"/>
    </source>
</evidence>
<comment type="similarity">
    <text evidence="2">Belongs to the RRM CPSF6/7 family.</text>
</comment>
<dbReference type="AlphaFoldDB" id="A0AAV7TRG2"/>
<evidence type="ECO:0000313" key="8">
    <source>
        <dbReference type="EMBL" id="KAJ1178262.1"/>
    </source>
</evidence>
<comment type="subcellular location">
    <subcellularLocation>
        <location evidence="1">Nucleus</location>
    </subcellularLocation>
</comment>
<dbReference type="Pfam" id="PF25524">
    <property type="entry name" value="RSLD_CPSF6"/>
    <property type="match status" value="1"/>
</dbReference>
<dbReference type="InterPro" id="IPR000504">
    <property type="entry name" value="RRM_dom"/>
</dbReference>
<reference evidence="8" key="1">
    <citation type="journal article" date="2022" name="bioRxiv">
        <title>Sequencing and chromosome-scale assembly of the giantPleurodeles waltlgenome.</title>
        <authorList>
            <person name="Brown T."/>
            <person name="Elewa A."/>
            <person name="Iarovenko S."/>
            <person name="Subramanian E."/>
            <person name="Araus A.J."/>
            <person name="Petzold A."/>
            <person name="Susuki M."/>
            <person name="Suzuki K.-i.T."/>
            <person name="Hayashi T."/>
            <person name="Toyoda A."/>
            <person name="Oliveira C."/>
            <person name="Osipova E."/>
            <person name="Leigh N.D."/>
            <person name="Simon A."/>
            <person name="Yun M.H."/>
        </authorList>
    </citation>
    <scope>NUCLEOTIDE SEQUENCE</scope>
    <source>
        <strain evidence="8">20211129_DDA</strain>
        <tissue evidence="8">Liver</tissue>
    </source>
</reference>
<evidence type="ECO:0000256" key="4">
    <source>
        <dbReference type="ARBA" id="ARBA00023242"/>
    </source>
</evidence>
<evidence type="ECO:0000256" key="5">
    <source>
        <dbReference type="PROSITE-ProRule" id="PRU00176"/>
    </source>
</evidence>
<feature type="domain" description="RRM" evidence="7">
    <location>
        <begin position="163"/>
        <end position="243"/>
    </location>
</feature>
<protein>
    <recommendedName>
        <fullName evidence="7">RRM domain-containing protein</fullName>
    </recommendedName>
</protein>
<dbReference type="PROSITE" id="PS50102">
    <property type="entry name" value="RRM"/>
    <property type="match status" value="1"/>
</dbReference>
<dbReference type="Pfam" id="PF00076">
    <property type="entry name" value="RRM_1"/>
    <property type="match status" value="1"/>
</dbReference>
<evidence type="ECO:0000259" key="7">
    <source>
        <dbReference type="PROSITE" id="PS50102"/>
    </source>
</evidence>
<dbReference type="EMBL" id="JANPWB010000006">
    <property type="protein sequence ID" value="KAJ1178262.1"/>
    <property type="molecule type" value="Genomic_DNA"/>
</dbReference>
<dbReference type="PANTHER" id="PTHR23204">
    <property type="entry name" value="CLEAVAGE AND POLYADENYLATION SPECIFIC FACTOR"/>
    <property type="match status" value="1"/>
</dbReference>
<keyword evidence="9" id="KW-1185">Reference proteome</keyword>
<keyword evidence="4" id="KW-0539">Nucleus</keyword>
<organism evidence="8 9">
    <name type="scientific">Pleurodeles waltl</name>
    <name type="common">Iberian ribbed newt</name>
    <dbReference type="NCBI Taxonomy" id="8319"/>
    <lineage>
        <taxon>Eukaryota</taxon>
        <taxon>Metazoa</taxon>
        <taxon>Chordata</taxon>
        <taxon>Craniata</taxon>
        <taxon>Vertebrata</taxon>
        <taxon>Euteleostomi</taxon>
        <taxon>Amphibia</taxon>
        <taxon>Batrachia</taxon>
        <taxon>Caudata</taxon>
        <taxon>Salamandroidea</taxon>
        <taxon>Salamandridae</taxon>
        <taxon>Pleurodelinae</taxon>
        <taxon>Pleurodeles</taxon>
    </lineage>
</organism>
<feature type="compositionally biased region" description="Pro residues" evidence="6">
    <location>
        <begin position="429"/>
        <end position="440"/>
    </location>
</feature>
<dbReference type="SMART" id="SM00360">
    <property type="entry name" value="RRM"/>
    <property type="match status" value="1"/>
</dbReference>
<accession>A0AAV7TRG2</accession>
<evidence type="ECO:0000256" key="2">
    <source>
        <dbReference type="ARBA" id="ARBA00006265"/>
    </source>
</evidence>
<feature type="compositionally biased region" description="Pro residues" evidence="6">
    <location>
        <begin position="346"/>
        <end position="360"/>
    </location>
</feature>
<dbReference type="Gene3D" id="3.30.70.330">
    <property type="match status" value="1"/>
</dbReference>
<dbReference type="InterPro" id="IPR034772">
    <property type="entry name" value="CPSF6/7"/>
</dbReference>
<feature type="compositionally biased region" description="Pro residues" evidence="6">
    <location>
        <begin position="370"/>
        <end position="416"/>
    </location>
</feature>
<evidence type="ECO:0000256" key="6">
    <source>
        <dbReference type="SAM" id="MobiDB-lite"/>
    </source>
</evidence>
<feature type="compositionally biased region" description="Basic and acidic residues" evidence="6">
    <location>
        <begin position="518"/>
        <end position="533"/>
    </location>
</feature>
<name>A0AAV7TRG2_PLEWA</name>
<dbReference type="Proteomes" id="UP001066276">
    <property type="component" value="Chromosome 3_2"/>
</dbReference>
<sequence length="584" mass="63737">MHGQEKNPLRGFRSEVLMMRFRKNPLLSALLPVLLERNDPRPIRAAANVWLYSPKISSDHAPNSMADGLDLIDIYAEEEFIQDSEFAAEQVDLYDDVLAATVAPPEEQQQQGSRRVSQSPGTTSSSTAAMGDSSVPKSNHQSMGSSFSNFSNFSNYAARKGRASVYVGNFAWWTTDQQLETIIRSVGVRDLIELKFAENRSNGQSKGYAEIVVASESSASQLIANLSSRNVHGDPLDVRMANKQNLSFFESMSRKRIPPRAKDSLDGITPTTDQTAATPKVENPPNVMQYFNRPPFMDASRVPVPHSVMNLPIPMPPGGPPPMNAGFRGPMPPPGLQYQQMMTPPPRLPPHMTGPPPGAVPPALHLNPAFFPPPNTALAPPPNPYDNAPPNPFNNRPPNPFNNRPPNPYNNRPPNPYDKAPPNLYNKGPPNPYTKGPPSPYGKTMNNPYMQGSKEMGGQGPGMSEEEFEEIMNRNRAISSSAISKAVAGASSGQYSTAAKTLHTAIAVIKESRARLPEKGTGHEKDLPADHGRAVAGGTGKGCTLMTDQKTIMRDIERGTDIAEKQVHVNKLFYGLAFCHCEQD</sequence>
<feature type="region of interest" description="Disordered" evidence="6">
    <location>
        <begin position="346"/>
        <end position="465"/>
    </location>
</feature>
<dbReference type="InterPro" id="IPR035979">
    <property type="entry name" value="RBD_domain_sf"/>
</dbReference>
<feature type="region of interest" description="Disordered" evidence="6">
    <location>
        <begin position="257"/>
        <end position="284"/>
    </location>
</feature>
<feature type="compositionally biased region" description="Low complexity" evidence="6">
    <location>
        <begin position="108"/>
        <end position="119"/>
    </location>
</feature>
<proteinExistence type="inferred from homology"/>
<dbReference type="GO" id="GO:0006397">
    <property type="term" value="P:mRNA processing"/>
    <property type="evidence" value="ECO:0007669"/>
    <property type="project" value="UniProtKB-KW"/>
</dbReference>
<dbReference type="GO" id="GO:0003723">
    <property type="term" value="F:RNA binding"/>
    <property type="evidence" value="ECO:0007669"/>
    <property type="project" value="UniProtKB-UniRule"/>
</dbReference>
<dbReference type="InterPro" id="IPR057951">
    <property type="entry name" value="CPSF6/7_RSLD_N"/>
</dbReference>
<evidence type="ECO:0000256" key="3">
    <source>
        <dbReference type="ARBA" id="ARBA00022664"/>
    </source>
</evidence>
<comment type="caution">
    <text evidence="8">The sequence shown here is derived from an EMBL/GenBank/DDBJ whole genome shotgun (WGS) entry which is preliminary data.</text>
</comment>
<feature type="region of interest" description="Disordered" evidence="6">
    <location>
        <begin position="518"/>
        <end position="541"/>
    </location>
</feature>
<feature type="region of interest" description="Disordered" evidence="6">
    <location>
        <begin position="104"/>
        <end position="141"/>
    </location>
</feature>
<keyword evidence="5" id="KW-0694">RNA-binding</keyword>
<evidence type="ECO:0000313" key="9">
    <source>
        <dbReference type="Proteomes" id="UP001066276"/>
    </source>
</evidence>
<keyword evidence="3" id="KW-0507">mRNA processing</keyword>